<organism evidence="2 3">
    <name type="scientific">Chara braunii</name>
    <name type="common">Braun's stonewort</name>
    <dbReference type="NCBI Taxonomy" id="69332"/>
    <lineage>
        <taxon>Eukaryota</taxon>
        <taxon>Viridiplantae</taxon>
        <taxon>Streptophyta</taxon>
        <taxon>Charophyceae</taxon>
        <taxon>Charales</taxon>
        <taxon>Characeae</taxon>
        <taxon>Chara</taxon>
    </lineage>
</organism>
<feature type="region of interest" description="Disordered" evidence="1">
    <location>
        <begin position="436"/>
        <end position="528"/>
    </location>
</feature>
<evidence type="ECO:0000313" key="3">
    <source>
        <dbReference type="Proteomes" id="UP000265515"/>
    </source>
</evidence>
<protein>
    <recommendedName>
        <fullName evidence="4">Neutral/alkaline non-lysosomal ceramidase N-terminal domain-containing protein</fullName>
    </recommendedName>
</protein>
<sequence length="762" mass="81014">MATQAAIIIVVVLVVLSLLAVASRLLAARGGWGIRRALPNTGSIYERHLMGNGGEGTSRDNVLMAGAWAVDITPSESVYLAGYAPNRRSEGVSDRLWVRALVLQCSRGSAAGEQCDRDSSTTLSHNQWHATAAKSVFSEADGCGDGSLGRGGAEEEEGGLGGSSEGAAHATVGVQSPLKGVVALRKSGEEAKGEVPRTEKPAAGSYKKGEENHGNRREGEGEERTEAEDDVCSSLPVKTNRVVILAVDCIGIQGDEMDSLKMAIEGMVDAKHAIVASTHTHSGPDTLGLWGKPPFRCGIDRDYMSRVYVAAAEAVQRAIENVKPAELASCRAYVDVPMLTNLRREGMIDQEMNILHVQEAGGGPGICTVMEVACHPELMPSTGRLISSDFPNWVREKVEGEMGGCAIFVAGALGGLVTPSLPPEAAAAAATAAATKGGKGGTTWNPPAHALQEPDGIQKSSDQSIDSHRDRDPHKTVGGCDRDPHKTVGGRDRDPHKTVGGGDRDPHKTVDDGDIDKEDKASNASGCCGQEDADMSSCYQGVPGDIIGGNKEGDRAAAAAAVEMGRTTSPWSSAAAFGNILGDKVVQALRSLEDSEGNPYNRRPELSIWHMPVAVYSSNMNYFLGRLLGLLHRSKFYGSSWIQRLPIWPLGYFVTTVSVLDVGTLCAVTVPGEISPCLSLRIKHTVRTAGLVPRVMLIGLANDELGYILPYDLYDLPLFKYEKKLCCDSRTGTTVLEALADIALRMGQRKELLCRICHQVAS</sequence>
<reference evidence="2 3" key="1">
    <citation type="journal article" date="2018" name="Cell">
        <title>The Chara Genome: Secondary Complexity and Implications for Plant Terrestrialization.</title>
        <authorList>
            <person name="Nishiyama T."/>
            <person name="Sakayama H."/>
            <person name="Vries J.D."/>
            <person name="Buschmann H."/>
            <person name="Saint-Marcoux D."/>
            <person name="Ullrich K.K."/>
            <person name="Haas F.B."/>
            <person name="Vanderstraeten L."/>
            <person name="Becker D."/>
            <person name="Lang D."/>
            <person name="Vosolsobe S."/>
            <person name="Rombauts S."/>
            <person name="Wilhelmsson P.K.I."/>
            <person name="Janitza P."/>
            <person name="Kern R."/>
            <person name="Heyl A."/>
            <person name="Rumpler F."/>
            <person name="Villalobos L.I.A.C."/>
            <person name="Clay J.M."/>
            <person name="Skokan R."/>
            <person name="Toyoda A."/>
            <person name="Suzuki Y."/>
            <person name="Kagoshima H."/>
            <person name="Schijlen E."/>
            <person name="Tajeshwar N."/>
            <person name="Catarino B."/>
            <person name="Hetherington A.J."/>
            <person name="Saltykova A."/>
            <person name="Bonnot C."/>
            <person name="Breuninger H."/>
            <person name="Symeonidi A."/>
            <person name="Radhakrishnan G.V."/>
            <person name="Van Nieuwerburgh F."/>
            <person name="Deforce D."/>
            <person name="Chang C."/>
            <person name="Karol K.G."/>
            <person name="Hedrich R."/>
            <person name="Ulvskov P."/>
            <person name="Glockner G."/>
            <person name="Delwiche C.F."/>
            <person name="Petrasek J."/>
            <person name="Van de Peer Y."/>
            <person name="Friml J."/>
            <person name="Beilby M."/>
            <person name="Dolan L."/>
            <person name="Kohara Y."/>
            <person name="Sugano S."/>
            <person name="Fujiyama A."/>
            <person name="Delaux P.-M."/>
            <person name="Quint M."/>
            <person name="TheiBen G."/>
            <person name="Hagemann M."/>
            <person name="Harholt J."/>
            <person name="Dunand C."/>
            <person name="Zachgo S."/>
            <person name="Langdale J."/>
            <person name="Maumus F."/>
            <person name="Straeten D.V.D."/>
            <person name="Gould S.B."/>
            <person name="Rensing S.A."/>
        </authorList>
    </citation>
    <scope>NUCLEOTIDE SEQUENCE [LARGE SCALE GENOMIC DNA]</scope>
    <source>
        <strain evidence="2 3">S276</strain>
    </source>
</reference>
<dbReference type="Gramene" id="GBG71220">
    <property type="protein sequence ID" value="GBG71220"/>
    <property type="gene ID" value="CBR_g8521"/>
</dbReference>
<evidence type="ECO:0000256" key="1">
    <source>
        <dbReference type="SAM" id="MobiDB-lite"/>
    </source>
</evidence>
<evidence type="ECO:0000313" key="2">
    <source>
        <dbReference type="EMBL" id="GBG71220.1"/>
    </source>
</evidence>
<feature type="compositionally biased region" description="Basic and acidic residues" evidence="1">
    <location>
        <begin position="465"/>
        <end position="521"/>
    </location>
</feature>
<accession>A0A388KME1</accession>
<evidence type="ECO:0008006" key="4">
    <source>
        <dbReference type="Google" id="ProtNLM"/>
    </source>
</evidence>
<feature type="region of interest" description="Disordered" evidence="1">
    <location>
        <begin position="139"/>
        <end position="173"/>
    </location>
</feature>
<comment type="caution">
    <text evidence="2">The sequence shown here is derived from an EMBL/GenBank/DDBJ whole genome shotgun (WGS) entry which is preliminary data.</text>
</comment>
<proteinExistence type="predicted"/>
<feature type="compositionally biased region" description="Basic and acidic residues" evidence="1">
    <location>
        <begin position="207"/>
        <end position="224"/>
    </location>
</feature>
<feature type="compositionally biased region" description="Basic and acidic residues" evidence="1">
    <location>
        <begin position="187"/>
        <end position="200"/>
    </location>
</feature>
<dbReference type="AlphaFoldDB" id="A0A388KME1"/>
<dbReference type="EMBL" id="BFEA01000143">
    <property type="protein sequence ID" value="GBG71220.1"/>
    <property type="molecule type" value="Genomic_DNA"/>
</dbReference>
<keyword evidence="3" id="KW-1185">Reference proteome</keyword>
<gene>
    <name evidence="2" type="ORF">CBR_g8521</name>
</gene>
<name>A0A388KME1_CHABU</name>
<dbReference type="Proteomes" id="UP000265515">
    <property type="component" value="Unassembled WGS sequence"/>
</dbReference>
<feature type="region of interest" description="Disordered" evidence="1">
    <location>
        <begin position="187"/>
        <end position="231"/>
    </location>
</feature>